<proteinExistence type="inferred from homology"/>
<dbReference type="AlphaFoldDB" id="A0AAW0IBK9"/>
<dbReference type="EMBL" id="JBBHLL010000171">
    <property type="protein sequence ID" value="KAK7811529.1"/>
    <property type="molecule type" value="Genomic_DNA"/>
</dbReference>
<evidence type="ECO:0000256" key="1">
    <source>
        <dbReference type="ARBA" id="ARBA00002200"/>
    </source>
</evidence>
<keyword evidence="3" id="KW-0689">Ribosomal protein</keyword>
<dbReference type="GO" id="GO:0003735">
    <property type="term" value="F:structural constituent of ribosome"/>
    <property type="evidence" value="ECO:0007669"/>
    <property type="project" value="TreeGrafter"/>
</dbReference>
<accession>A0AAW0IBK9</accession>
<dbReference type="InterPro" id="IPR050323">
    <property type="entry name" value="Ribosomal_protein_uL10"/>
</dbReference>
<dbReference type="GO" id="GO:0022625">
    <property type="term" value="C:cytosolic large ribosomal subunit"/>
    <property type="evidence" value="ECO:0007669"/>
    <property type="project" value="TreeGrafter"/>
</dbReference>
<evidence type="ECO:0000256" key="5">
    <source>
        <dbReference type="ARBA" id="ARBA00035202"/>
    </source>
</evidence>
<dbReference type="Pfam" id="PF00466">
    <property type="entry name" value="Ribosomal_L10"/>
    <property type="match status" value="1"/>
</dbReference>
<evidence type="ECO:0000256" key="3">
    <source>
        <dbReference type="ARBA" id="ARBA00022980"/>
    </source>
</evidence>
<dbReference type="PANTHER" id="PTHR45699">
    <property type="entry name" value="60S ACIDIC RIBOSOMAL PROTEIN P0"/>
    <property type="match status" value="1"/>
</dbReference>
<comment type="similarity">
    <text evidence="2">Belongs to the universal ribosomal protein uL10 family.</text>
</comment>
<dbReference type="GO" id="GO:0070180">
    <property type="term" value="F:large ribosomal subunit rRNA binding"/>
    <property type="evidence" value="ECO:0007669"/>
    <property type="project" value="TreeGrafter"/>
</dbReference>
<dbReference type="GO" id="GO:0000027">
    <property type="term" value="P:ribosomal large subunit assembly"/>
    <property type="evidence" value="ECO:0007669"/>
    <property type="project" value="TreeGrafter"/>
</dbReference>
<evidence type="ECO:0000256" key="4">
    <source>
        <dbReference type="ARBA" id="ARBA00023274"/>
    </source>
</evidence>
<comment type="function">
    <text evidence="1">Ribosomal protein P0 is the functional equivalent of E.coli protein L10.</text>
</comment>
<evidence type="ECO:0000256" key="6">
    <source>
        <dbReference type="ARBA" id="ARBA00035444"/>
    </source>
</evidence>
<gene>
    <name evidence="7" type="ORF">U0070_006091</name>
</gene>
<dbReference type="InterPro" id="IPR043141">
    <property type="entry name" value="Ribosomal_uL10-like_sf"/>
</dbReference>
<evidence type="ECO:0000313" key="8">
    <source>
        <dbReference type="Proteomes" id="UP001488838"/>
    </source>
</evidence>
<evidence type="ECO:0000313" key="7">
    <source>
        <dbReference type="EMBL" id="KAK7811529.1"/>
    </source>
</evidence>
<dbReference type="PANTHER" id="PTHR45699:SF3">
    <property type="entry name" value="LARGE RIBOSOMAL SUBUNIT PROTEIN UL10"/>
    <property type="match status" value="1"/>
</dbReference>
<keyword evidence="8" id="KW-1185">Reference proteome</keyword>
<comment type="caution">
    <text evidence="7">The sequence shown here is derived from an EMBL/GenBank/DDBJ whole genome shotgun (WGS) entry which is preliminary data.</text>
</comment>
<name>A0AAW0IBK9_MYOGA</name>
<protein>
    <recommendedName>
        <fullName evidence="5">Large ribosomal subunit protein uL10</fullName>
    </recommendedName>
    <alternativeName>
        <fullName evidence="6">60S acidic ribosomal protein P0</fullName>
    </alternativeName>
</protein>
<dbReference type="InterPro" id="IPR001790">
    <property type="entry name" value="Ribosomal_uL10"/>
</dbReference>
<dbReference type="GO" id="GO:0002181">
    <property type="term" value="P:cytoplasmic translation"/>
    <property type="evidence" value="ECO:0007669"/>
    <property type="project" value="TreeGrafter"/>
</dbReference>
<dbReference type="Proteomes" id="UP001488838">
    <property type="component" value="Unassembled WGS sequence"/>
</dbReference>
<organism evidence="7 8">
    <name type="scientific">Myodes glareolus</name>
    <name type="common">Bank vole</name>
    <name type="synonym">Clethrionomys glareolus</name>
    <dbReference type="NCBI Taxonomy" id="447135"/>
    <lineage>
        <taxon>Eukaryota</taxon>
        <taxon>Metazoa</taxon>
        <taxon>Chordata</taxon>
        <taxon>Craniata</taxon>
        <taxon>Vertebrata</taxon>
        <taxon>Euteleostomi</taxon>
        <taxon>Mammalia</taxon>
        <taxon>Eutheria</taxon>
        <taxon>Euarchontoglires</taxon>
        <taxon>Glires</taxon>
        <taxon>Rodentia</taxon>
        <taxon>Myomorpha</taxon>
        <taxon>Muroidea</taxon>
        <taxon>Cricetidae</taxon>
        <taxon>Arvicolinae</taxon>
        <taxon>Myodes</taxon>
    </lineage>
</organism>
<reference evidence="7 8" key="1">
    <citation type="journal article" date="2023" name="bioRxiv">
        <title>Conserved and derived expression patterns and positive selection on dental genes reveal complex evolutionary context of ever-growing rodent molars.</title>
        <authorList>
            <person name="Calamari Z.T."/>
            <person name="Song A."/>
            <person name="Cohen E."/>
            <person name="Akter M."/>
            <person name="Roy R.D."/>
            <person name="Hallikas O."/>
            <person name="Christensen M.M."/>
            <person name="Li P."/>
            <person name="Marangoni P."/>
            <person name="Jernvall J."/>
            <person name="Klein O.D."/>
        </authorList>
    </citation>
    <scope>NUCLEOTIDE SEQUENCE [LARGE SCALE GENOMIC DNA]</scope>
    <source>
        <strain evidence="7">V071</strain>
    </source>
</reference>
<keyword evidence="4" id="KW-0687">Ribonucleoprotein</keyword>
<dbReference type="Gene3D" id="3.30.70.1730">
    <property type="match status" value="1"/>
</dbReference>
<evidence type="ECO:0000256" key="2">
    <source>
        <dbReference type="ARBA" id="ARBA00008889"/>
    </source>
</evidence>
<sequence length="80" mass="9280">MLQIHTSLRRKAAVLMGKNTMIRKAIWWHLEYNSALEKLLLYIQGSVGFVFPKEDCTQIRDMLQASKSSSCFPYWCPCPV</sequence>